<dbReference type="InterPro" id="IPR014284">
    <property type="entry name" value="RNA_pol_sigma-70_dom"/>
</dbReference>
<evidence type="ECO:0000313" key="9">
    <source>
        <dbReference type="Proteomes" id="UP000800303"/>
    </source>
</evidence>
<dbReference type="RefSeq" id="WP_166277147.1">
    <property type="nucleotide sequence ID" value="NZ_JAAFGS010000007.1"/>
</dbReference>
<dbReference type="Pfam" id="PF04542">
    <property type="entry name" value="Sigma70_r2"/>
    <property type="match status" value="1"/>
</dbReference>
<dbReference type="InterPro" id="IPR013325">
    <property type="entry name" value="RNA_pol_sigma_r2"/>
</dbReference>
<dbReference type="CDD" id="cd06171">
    <property type="entry name" value="Sigma70_r4"/>
    <property type="match status" value="1"/>
</dbReference>
<feature type="domain" description="RNA polymerase sigma-70 region 2" evidence="6">
    <location>
        <begin position="26"/>
        <end position="92"/>
    </location>
</feature>
<evidence type="ECO:0000256" key="4">
    <source>
        <dbReference type="ARBA" id="ARBA00023125"/>
    </source>
</evidence>
<dbReference type="InterPro" id="IPR007627">
    <property type="entry name" value="RNA_pol_sigma70_r2"/>
</dbReference>
<evidence type="ECO:0000256" key="2">
    <source>
        <dbReference type="ARBA" id="ARBA00023015"/>
    </source>
</evidence>
<keyword evidence="3" id="KW-0731">Sigma factor</keyword>
<evidence type="ECO:0000259" key="6">
    <source>
        <dbReference type="Pfam" id="PF04542"/>
    </source>
</evidence>
<name>A0ABX0F8K0_9BACL</name>
<dbReference type="InterPro" id="IPR013324">
    <property type="entry name" value="RNA_pol_sigma_r3/r4-like"/>
</dbReference>
<evidence type="ECO:0000256" key="3">
    <source>
        <dbReference type="ARBA" id="ARBA00023082"/>
    </source>
</evidence>
<dbReference type="Gene3D" id="1.10.10.10">
    <property type="entry name" value="Winged helix-like DNA-binding domain superfamily/Winged helix DNA-binding domain"/>
    <property type="match status" value="1"/>
</dbReference>
<dbReference type="PANTHER" id="PTHR43133:SF8">
    <property type="entry name" value="RNA POLYMERASE SIGMA FACTOR HI_1459-RELATED"/>
    <property type="match status" value="1"/>
</dbReference>
<gene>
    <name evidence="8" type="ORF">GYN08_18005</name>
</gene>
<sequence>MEQKKEREEDLVRRIREKDERALRDLIDEYGGLLKAIVYRHLSGSPQDREECLDDVLLAIWNHIESFDGERNSFKQWAAAVAKYKAIDYQRRWLREKERHSGEELDTERLRSTDGADSAARSNAADMLEQLPEDERKLFERYYLEGVPAKEIAAERNVKESWIHNKLSRGRRKLKKIGMTRNGVREK</sequence>
<comment type="caution">
    <text evidence="8">The sequence shown here is derived from an EMBL/GenBank/DDBJ whole genome shotgun (WGS) entry which is preliminary data.</text>
</comment>
<reference evidence="8 9" key="1">
    <citation type="submission" date="2020-01" db="EMBL/GenBank/DDBJ databases">
        <title>Polyphasic characterisation and genomic insights into a novel alkali tolerant bacterium VR-M41.</title>
        <authorList>
            <person name="Vemuluri V.R."/>
        </authorList>
    </citation>
    <scope>NUCLEOTIDE SEQUENCE [LARGE SCALE GENOMIC DNA]</scope>
    <source>
        <strain evidence="8 9">VR-M41</strain>
    </source>
</reference>
<dbReference type="SUPFAM" id="SSF88946">
    <property type="entry name" value="Sigma2 domain of RNA polymerase sigma factors"/>
    <property type="match status" value="1"/>
</dbReference>
<keyword evidence="4" id="KW-0238">DNA-binding</keyword>
<evidence type="ECO:0000313" key="8">
    <source>
        <dbReference type="EMBL" id="NGZ77192.1"/>
    </source>
</evidence>
<evidence type="ECO:0000259" key="7">
    <source>
        <dbReference type="Pfam" id="PF08281"/>
    </source>
</evidence>
<keyword evidence="9" id="KW-1185">Reference proteome</keyword>
<dbReference type="InterPro" id="IPR013249">
    <property type="entry name" value="RNA_pol_sigma70_r4_t2"/>
</dbReference>
<accession>A0ABX0F8K0</accession>
<dbReference type="PANTHER" id="PTHR43133">
    <property type="entry name" value="RNA POLYMERASE ECF-TYPE SIGMA FACTO"/>
    <property type="match status" value="1"/>
</dbReference>
<comment type="similarity">
    <text evidence="1">Belongs to the sigma-70 factor family. ECF subfamily.</text>
</comment>
<dbReference type="Pfam" id="PF08281">
    <property type="entry name" value="Sigma70_r4_2"/>
    <property type="match status" value="1"/>
</dbReference>
<feature type="domain" description="RNA polymerase sigma factor 70 region 4 type 2" evidence="7">
    <location>
        <begin position="125"/>
        <end position="174"/>
    </location>
</feature>
<dbReference type="InterPro" id="IPR036388">
    <property type="entry name" value="WH-like_DNA-bd_sf"/>
</dbReference>
<proteinExistence type="inferred from homology"/>
<keyword evidence="5" id="KW-0804">Transcription</keyword>
<protein>
    <submittedName>
        <fullName evidence="8">Sigma-70 family RNA polymerase sigma factor</fullName>
    </submittedName>
</protein>
<evidence type="ECO:0000256" key="1">
    <source>
        <dbReference type="ARBA" id="ARBA00010641"/>
    </source>
</evidence>
<dbReference type="EMBL" id="JAAFGS010000007">
    <property type="protein sequence ID" value="NGZ77192.1"/>
    <property type="molecule type" value="Genomic_DNA"/>
</dbReference>
<evidence type="ECO:0000256" key="5">
    <source>
        <dbReference type="ARBA" id="ARBA00023163"/>
    </source>
</evidence>
<dbReference type="NCBIfam" id="TIGR02937">
    <property type="entry name" value="sigma70-ECF"/>
    <property type="match status" value="1"/>
</dbReference>
<dbReference type="SUPFAM" id="SSF88659">
    <property type="entry name" value="Sigma3 and sigma4 domains of RNA polymerase sigma factors"/>
    <property type="match status" value="1"/>
</dbReference>
<keyword evidence="2" id="KW-0805">Transcription regulation</keyword>
<organism evidence="8 9">
    <name type="scientific">Saccharibacillus alkalitolerans</name>
    <dbReference type="NCBI Taxonomy" id="2705290"/>
    <lineage>
        <taxon>Bacteria</taxon>
        <taxon>Bacillati</taxon>
        <taxon>Bacillota</taxon>
        <taxon>Bacilli</taxon>
        <taxon>Bacillales</taxon>
        <taxon>Paenibacillaceae</taxon>
        <taxon>Saccharibacillus</taxon>
    </lineage>
</organism>
<dbReference type="InterPro" id="IPR039425">
    <property type="entry name" value="RNA_pol_sigma-70-like"/>
</dbReference>
<dbReference type="Proteomes" id="UP000800303">
    <property type="component" value="Unassembled WGS sequence"/>
</dbReference>
<dbReference type="Gene3D" id="1.10.1740.10">
    <property type="match status" value="1"/>
</dbReference>